<evidence type="ECO:0000256" key="2">
    <source>
        <dbReference type="ARBA" id="ARBA00022603"/>
    </source>
</evidence>
<dbReference type="PROSITE" id="PS51332">
    <property type="entry name" value="B12_BINDING"/>
    <property type="match status" value="1"/>
</dbReference>
<keyword evidence="5" id="KW-0479">Metal-binding</keyword>
<dbReference type="InterPro" id="IPR023404">
    <property type="entry name" value="rSAM_horseshoe"/>
</dbReference>
<evidence type="ECO:0000313" key="11">
    <source>
        <dbReference type="Proteomes" id="UP000663929"/>
    </source>
</evidence>
<evidence type="ECO:0000256" key="3">
    <source>
        <dbReference type="ARBA" id="ARBA00022679"/>
    </source>
</evidence>
<dbReference type="SUPFAM" id="SSF102114">
    <property type="entry name" value="Radical SAM enzymes"/>
    <property type="match status" value="1"/>
</dbReference>
<dbReference type="GO" id="GO:0051539">
    <property type="term" value="F:4 iron, 4 sulfur cluster binding"/>
    <property type="evidence" value="ECO:0007669"/>
    <property type="project" value="UniProtKB-KW"/>
</dbReference>
<dbReference type="InterPro" id="IPR051198">
    <property type="entry name" value="BchE-like"/>
</dbReference>
<protein>
    <submittedName>
        <fullName evidence="10">Radical SAM protein</fullName>
    </submittedName>
</protein>
<dbReference type="AlphaFoldDB" id="A0A8A4TK79"/>
<dbReference type="EMBL" id="CP071793">
    <property type="protein sequence ID" value="QTD50346.1"/>
    <property type="molecule type" value="Genomic_DNA"/>
</dbReference>
<feature type="domain" description="Radical SAM core" evidence="9">
    <location>
        <begin position="186"/>
        <end position="401"/>
    </location>
</feature>
<dbReference type="RefSeq" id="WP_237379976.1">
    <property type="nucleotide sequence ID" value="NZ_CP071793.1"/>
</dbReference>
<evidence type="ECO:0000256" key="4">
    <source>
        <dbReference type="ARBA" id="ARBA00022691"/>
    </source>
</evidence>
<dbReference type="InterPro" id="IPR006638">
    <property type="entry name" value="Elp3/MiaA/NifB-like_rSAM"/>
</dbReference>
<organism evidence="10 11">
    <name type="scientific">Sulfidibacter corallicola</name>
    <dbReference type="NCBI Taxonomy" id="2818388"/>
    <lineage>
        <taxon>Bacteria</taxon>
        <taxon>Pseudomonadati</taxon>
        <taxon>Acidobacteriota</taxon>
        <taxon>Holophagae</taxon>
        <taxon>Acanthopleuribacterales</taxon>
        <taxon>Acanthopleuribacteraceae</taxon>
        <taxon>Sulfidibacter</taxon>
    </lineage>
</organism>
<dbReference type="SFLD" id="SFLDG01082">
    <property type="entry name" value="B12-binding_domain_containing"/>
    <property type="match status" value="1"/>
</dbReference>
<dbReference type="KEGG" id="scor:J3U87_32580"/>
<evidence type="ECO:0000256" key="1">
    <source>
        <dbReference type="ARBA" id="ARBA00001966"/>
    </source>
</evidence>
<dbReference type="InterPro" id="IPR058240">
    <property type="entry name" value="rSAM_sf"/>
</dbReference>
<evidence type="ECO:0000259" key="9">
    <source>
        <dbReference type="PROSITE" id="PS51918"/>
    </source>
</evidence>
<name>A0A8A4TK79_SULCO</name>
<gene>
    <name evidence="10" type="ORF">J3U87_32580</name>
</gene>
<dbReference type="PROSITE" id="PS51918">
    <property type="entry name" value="RADICAL_SAM"/>
    <property type="match status" value="1"/>
</dbReference>
<keyword evidence="7" id="KW-0411">Iron-sulfur</keyword>
<accession>A0A8A4TK79</accession>
<dbReference type="PANTHER" id="PTHR43409:SF7">
    <property type="entry name" value="BLL1977 PROTEIN"/>
    <property type="match status" value="1"/>
</dbReference>
<sequence>MRVAFLKPPIGGILGLEMLTFVEPLGAECVAGSLEQDGHQCAIFDLRLEGEQAGLEKCRDWEPRIVGLQCNFTTERYPATRIAKRVKELMPDAFVLVGGHDASREPNWFDDACFDAIAVGDGEEIMPAMVDAMESGQDLKKVPGLVLHKDGQMIATGCAPTRKNLDELPIPARHLIEDYADKYYINFRKPLALMETARGCPYRCNFCSVWKFHQKRFREKSPERVVQELSQIKAPNVFITDDIFWLDARRGLEMARLIKEAGIKKFFTVQTRTDIICRRPDLIEAWKDCGHLSIFLGVEAVDDDGLAHVNKKNSASNNKRALEILKELGVGFTSNFIVDPNWDHDDFARLRQWIEKMGAYNSGFSVLTPLPGTDLWESAKNQVTTHNWEMYDIIHAVLPTRLSLEEFYEEYAKLWQTALEVRYRMRGKLRSYVQLGAALATGKVSLDAVKKGMNIAKVFSKKETFLEAHTELAVT</sequence>
<evidence type="ECO:0000313" key="10">
    <source>
        <dbReference type="EMBL" id="QTD50346.1"/>
    </source>
</evidence>
<proteinExistence type="predicted"/>
<dbReference type="GO" id="GO:0003824">
    <property type="term" value="F:catalytic activity"/>
    <property type="evidence" value="ECO:0007669"/>
    <property type="project" value="InterPro"/>
</dbReference>
<dbReference type="CDD" id="cd02068">
    <property type="entry name" value="radical_SAM_B12_BD"/>
    <property type="match status" value="1"/>
</dbReference>
<evidence type="ECO:0000256" key="6">
    <source>
        <dbReference type="ARBA" id="ARBA00023004"/>
    </source>
</evidence>
<dbReference type="Gene3D" id="3.40.50.280">
    <property type="entry name" value="Cobalamin-binding domain"/>
    <property type="match status" value="1"/>
</dbReference>
<dbReference type="GO" id="GO:0031419">
    <property type="term" value="F:cobalamin binding"/>
    <property type="evidence" value="ECO:0007669"/>
    <property type="project" value="InterPro"/>
</dbReference>
<keyword evidence="4" id="KW-0949">S-adenosyl-L-methionine</keyword>
<dbReference type="SMART" id="SM00729">
    <property type="entry name" value="Elp3"/>
    <property type="match status" value="1"/>
</dbReference>
<reference evidence="10" key="1">
    <citation type="submission" date="2021-03" db="EMBL/GenBank/DDBJ databases">
        <title>Acanthopleuribacteraceae sp. M133.</title>
        <authorList>
            <person name="Wang G."/>
        </authorList>
    </citation>
    <scope>NUCLEOTIDE SEQUENCE</scope>
    <source>
        <strain evidence="10">M133</strain>
    </source>
</reference>
<dbReference type="InterPro" id="IPR036724">
    <property type="entry name" value="Cobalamin-bd_sf"/>
</dbReference>
<keyword evidence="2" id="KW-0489">Methyltransferase</keyword>
<dbReference type="InterPro" id="IPR006158">
    <property type="entry name" value="Cobalamin-bd"/>
</dbReference>
<dbReference type="InterPro" id="IPR034466">
    <property type="entry name" value="Methyltransferase_Class_B"/>
</dbReference>
<keyword evidence="3" id="KW-0808">Transferase</keyword>
<dbReference type="InterPro" id="IPR007197">
    <property type="entry name" value="rSAM"/>
</dbReference>
<comment type="cofactor">
    <cofactor evidence="1">
        <name>[4Fe-4S] cluster</name>
        <dbReference type="ChEBI" id="CHEBI:49883"/>
    </cofactor>
</comment>
<dbReference type="SFLD" id="SFLDS00029">
    <property type="entry name" value="Radical_SAM"/>
    <property type="match status" value="1"/>
</dbReference>
<evidence type="ECO:0000256" key="7">
    <source>
        <dbReference type="ARBA" id="ARBA00023014"/>
    </source>
</evidence>
<dbReference type="GO" id="GO:0046872">
    <property type="term" value="F:metal ion binding"/>
    <property type="evidence" value="ECO:0007669"/>
    <property type="project" value="UniProtKB-KW"/>
</dbReference>
<dbReference type="Proteomes" id="UP000663929">
    <property type="component" value="Chromosome"/>
</dbReference>
<dbReference type="Pfam" id="PF02310">
    <property type="entry name" value="B12-binding"/>
    <property type="match status" value="1"/>
</dbReference>
<dbReference type="Gene3D" id="3.80.30.20">
    <property type="entry name" value="tm_1862 like domain"/>
    <property type="match status" value="1"/>
</dbReference>
<dbReference type="GO" id="GO:0005829">
    <property type="term" value="C:cytosol"/>
    <property type="evidence" value="ECO:0007669"/>
    <property type="project" value="TreeGrafter"/>
</dbReference>
<dbReference type="PANTHER" id="PTHR43409">
    <property type="entry name" value="ANAEROBIC MAGNESIUM-PROTOPORPHYRIN IX MONOMETHYL ESTER CYCLASE-RELATED"/>
    <property type="match status" value="1"/>
</dbReference>
<dbReference type="SUPFAM" id="SSF52242">
    <property type="entry name" value="Cobalamin (vitamin B12)-binding domain"/>
    <property type="match status" value="1"/>
</dbReference>
<evidence type="ECO:0000259" key="8">
    <source>
        <dbReference type="PROSITE" id="PS51332"/>
    </source>
</evidence>
<keyword evidence="6" id="KW-0408">Iron</keyword>
<dbReference type="CDD" id="cd01335">
    <property type="entry name" value="Radical_SAM"/>
    <property type="match status" value="1"/>
</dbReference>
<dbReference type="Pfam" id="PF04055">
    <property type="entry name" value="Radical_SAM"/>
    <property type="match status" value="1"/>
</dbReference>
<feature type="domain" description="B12-binding" evidence="8">
    <location>
        <begin position="10"/>
        <end position="140"/>
    </location>
</feature>
<evidence type="ECO:0000256" key="5">
    <source>
        <dbReference type="ARBA" id="ARBA00022723"/>
    </source>
</evidence>
<dbReference type="SFLD" id="SFLDG01123">
    <property type="entry name" value="methyltransferase_(Class_B)"/>
    <property type="match status" value="1"/>
</dbReference>
<keyword evidence="11" id="KW-1185">Reference proteome</keyword>